<feature type="binding site" evidence="8">
    <location>
        <position position="77"/>
    </location>
    <ligand>
        <name>Na(+)</name>
        <dbReference type="ChEBI" id="CHEBI:29101"/>
        <label>1</label>
    </ligand>
</feature>
<evidence type="ECO:0000256" key="4">
    <source>
        <dbReference type="ARBA" id="ARBA00022692"/>
    </source>
</evidence>
<evidence type="ECO:0000256" key="12">
    <source>
        <dbReference type="SAM" id="Phobius"/>
    </source>
</evidence>
<feature type="compositionally biased region" description="Basic and acidic residues" evidence="11">
    <location>
        <begin position="641"/>
        <end position="652"/>
    </location>
</feature>
<dbReference type="InterPro" id="IPR037272">
    <property type="entry name" value="SNS_sf"/>
</dbReference>
<feature type="binding site" evidence="8">
    <location>
        <position position="315"/>
    </location>
    <ligand>
        <name>Na(+)</name>
        <dbReference type="ChEBI" id="CHEBI:29101"/>
        <label>1</label>
    </ligand>
</feature>
<keyword evidence="3 10" id="KW-0813">Transport</keyword>
<keyword evidence="9" id="KW-1015">Disulfide bond</keyword>
<feature type="binding site" evidence="8">
    <location>
        <position position="416"/>
    </location>
    <ligand>
        <name>Na(+)</name>
        <dbReference type="ChEBI" id="CHEBI:29101"/>
        <label>1</label>
    </ligand>
</feature>
<feature type="transmembrane region" description="Helical" evidence="12">
    <location>
        <begin position="475"/>
        <end position="496"/>
    </location>
</feature>
<evidence type="ECO:0000256" key="2">
    <source>
        <dbReference type="ARBA" id="ARBA00006459"/>
    </source>
</evidence>
<dbReference type="GO" id="GO:0046872">
    <property type="term" value="F:metal ion binding"/>
    <property type="evidence" value="ECO:0007669"/>
    <property type="project" value="UniProtKB-KW"/>
</dbReference>
<comment type="subcellular location">
    <subcellularLocation>
        <location evidence="1">Membrane</location>
        <topology evidence="1">Multi-pass membrane protein</topology>
    </subcellularLocation>
</comment>
<feature type="binding site" evidence="8">
    <location>
        <position position="347"/>
    </location>
    <ligand>
        <name>Na(+)</name>
        <dbReference type="ChEBI" id="CHEBI:29101"/>
        <label>1</label>
    </ligand>
</feature>
<evidence type="ECO:0000313" key="13">
    <source>
        <dbReference type="EMBL" id="JAI59599.1"/>
    </source>
</evidence>
<dbReference type="GO" id="GO:0089718">
    <property type="term" value="P:amino acid import across plasma membrane"/>
    <property type="evidence" value="ECO:0007669"/>
    <property type="project" value="TreeGrafter"/>
</dbReference>
<evidence type="ECO:0000256" key="10">
    <source>
        <dbReference type="RuleBase" id="RU003732"/>
    </source>
</evidence>
<keyword evidence="8" id="KW-0915">Sodium</keyword>
<feature type="binding site" evidence="8">
    <location>
        <position position="412"/>
    </location>
    <ligand>
        <name>Na(+)</name>
        <dbReference type="ChEBI" id="CHEBI:29101"/>
        <label>1</label>
    </ligand>
</feature>
<dbReference type="PANTHER" id="PTHR11616">
    <property type="entry name" value="SODIUM/CHLORIDE DEPENDENT TRANSPORTER"/>
    <property type="match status" value="1"/>
</dbReference>
<keyword evidence="4 10" id="KW-0812">Transmembrane</keyword>
<protein>
    <recommendedName>
        <fullName evidence="10">Transporter</fullName>
    </recommendedName>
</protein>
<evidence type="ECO:0000256" key="5">
    <source>
        <dbReference type="ARBA" id="ARBA00022847"/>
    </source>
</evidence>
<evidence type="ECO:0000256" key="9">
    <source>
        <dbReference type="PIRSR" id="PIRSR600175-2"/>
    </source>
</evidence>
<reference evidence="13" key="1">
    <citation type="submission" date="2015-09" db="EMBL/GenBank/DDBJ databases">
        <title>Scylla olivacea transcriptome.</title>
        <authorList>
            <person name="Ikhwanuddin M."/>
        </authorList>
    </citation>
    <scope>NUCLEOTIDE SEQUENCE</scope>
</reference>
<feature type="transmembrane region" description="Helical" evidence="12">
    <location>
        <begin position="338"/>
        <end position="359"/>
    </location>
</feature>
<evidence type="ECO:0000256" key="8">
    <source>
        <dbReference type="PIRSR" id="PIRSR600175-1"/>
    </source>
</evidence>
<evidence type="ECO:0000256" key="7">
    <source>
        <dbReference type="ARBA" id="ARBA00023136"/>
    </source>
</evidence>
<dbReference type="AlphaFoldDB" id="A0A0P4W1Q3"/>
<feature type="transmembrane region" description="Helical" evidence="12">
    <location>
        <begin position="101"/>
        <end position="122"/>
    </location>
</feature>
<dbReference type="PROSITE" id="PS00610">
    <property type="entry name" value="NA_NEUROTRAN_SYMP_1"/>
    <property type="match status" value="1"/>
</dbReference>
<feature type="binding site" evidence="8">
    <location>
        <position position="84"/>
    </location>
    <ligand>
        <name>Na(+)</name>
        <dbReference type="ChEBI" id="CHEBI:29101"/>
        <label>1</label>
    </ligand>
</feature>
<feature type="region of interest" description="Disordered" evidence="11">
    <location>
        <begin position="637"/>
        <end position="659"/>
    </location>
</feature>
<keyword evidence="8" id="KW-0479">Metal-binding</keyword>
<keyword evidence="5 10" id="KW-0769">Symport</keyword>
<feature type="transmembrane region" description="Helical" evidence="12">
    <location>
        <begin position="556"/>
        <end position="581"/>
    </location>
</feature>
<sequence>MCQLPGDQTPHDGHLDEGTVGQDEQHQLLQQQEEVEDPRELQIAEEGRSGKNEGAMKEEESRQTWENKAQFILACIGNAVGLGNMWRFPYLCYKSGGGAFLLPYFLMLFLCGIPLLLMEVTVGQYTRRGPIAAMGKICPLFKGAGVGTVVISFLLSTYYNVIMAWVIYYLVHSFYSELPWTSCNATWAVNCFDDFGPNVTAPAGMKSVTEEFFDQVVLEKTGGIHEPGELRLELLLALFVAWVAIYFALWKSIRSSGRVVYVTATLPYLLIGAFVWRALTLPGASRGLQYFFSPRWELLANAEVWINAAAQNFNSIGIAFGSMIAFSSYNKFNNNIVVDTWAITLTNSLTSLLAGTIVFSTMGNIALEQGKDIDDVVAEGPGLVFVVYPQALAKMPYANVWAVLFFSLLLVLGVDSQFATVEVIVTSLTDAFPNWIKKYLRRHEFLVLVVCTVSFLLGIPNIMQGGIYFFNLIDYYTAAISLMYLAFFEVVAIVWIYGANRLARNVQEMTGRMPSLYFRFCWYLAAPVLILTIWIFSMVDYQRPSYNKGEYAYPDWAIGIGWLFASCSIAPIPIFAVIAVINAKGTTLWEKVKNSIRSPIEDCPCCGDALNCLEEKHHHSSFKEKVKLVVYTPDTNNDTVSEGKSDQMKEAEINGENVV</sequence>
<dbReference type="SUPFAM" id="SSF161070">
    <property type="entry name" value="SNF-like"/>
    <property type="match status" value="1"/>
</dbReference>
<evidence type="ECO:0000256" key="1">
    <source>
        <dbReference type="ARBA" id="ARBA00004141"/>
    </source>
</evidence>
<evidence type="ECO:0000256" key="6">
    <source>
        <dbReference type="ARBA" id="ARBA00022989"/>
    </source>
</evidence>
<feature type="binding site" evidence="8">
    <location>
        <position position="79"/>
    </location>
    <ligand>
        <name>Na(+)</name>
        <dbReference type="ChEBI" id="CHEBI:29101"/>
        <label>1</label>
    </ligand>
</feature>
<keyword evidence="7 12" id="KW-0472">Membrane</keyword>
<feature type="transmembrane region" description="Helical" evidence="12">
    <location>
        <begin position="230"/>
        <end position="249"/>
    </location>
</feature>
<dbReference type="Pfam" id="PF00209">
    <property type="entry name" value="SNF"/>
    <property type="match status" value="1"/>
</dbReference>
<dbReference type="PROSITE" id="PS50267">
    <property type="entry name" value="NA_NEUROTRAN_SYMP_3"/>
    <property type="match status" value="1"/>
</dbReference>
<feature type="compositionally biased region" description="Basic and acidic residues" evidence="11">
    <location>
        <begin position="38"/>
        <end position="60"/>
    </location>
</feature>
<feature type="region of interest" description="Disordered" evidence="11">
    <location>
        <begin position="1"/>
        <end position="60"/>
    </location>
</feature>
<dbReference type="EMBL" id="GDRN01095115">
    <property type="protein sequence ID" value="JAI59599.1"/>
    <property type="molecule type" value="Transcribed_RNA"/>
</dbReference>
<dbReference type="GO" id="GO:0005283">
    <property type="term" value="F:amino acid:sodium symporter activity"/>
    <property type="evidence" value="ECO:0007669"/>
    <property type="project" value="TreeGrafter"/>
</dbReference>
<dbReference type="InterPro" id="IPR000175">
    <property type="entry name" value="Na/ntran_symport"/>
</dbReference>
<dbReference type="PANTHER" id="PTHR11616:SF303">
    <property type="entry name" value="SODIUM- AND CHLORIDE-DEPENDENT GABA TRANSPORTER INE"/>
    <property type="match status" value="1"/>
</dbReference>
<feature type="transmembrane region" description="Helical" evidence="12">
    <location>
        <begin position="445"/>
        <end position="463"/>
    </location>
</feature>
<proteinExistence type="inferred from homology"/>
<feature type="transmembrane region" description="Helical" evidence="12">
    <location>
        <begin position="304"/>
        <end position="326"/>
    </location>
</feature>
<name>A0A0P4W1Q3_SCYOL</name>
<evidence type="ECO:0000256" key="3">
    <source>
        <dbReference type="ARBA" id="ARBA00022448"/>
    </source>
</evidence>
<feature type="transmembrane region" description="Helical" evidence="12">
    <location>
        <begin position="516"/>
        <end position="536"/>
    </location>
</feature>
<comment type="similarity">
    <text evidence="2 10">Belongs to the sodium:neurotransmitter symporter (SNF) (TC 2.A.22) family.</text>
</comment>
<feature type="transmembrane region" description="Helical" evidence="12">
    <location>
        <begin position="400"/>
        <end position="425"/>
    </location>
</feature>
<dbReference type="GO" id="GO:0005886">
    <property type="term" value="C:plasma membrane"/>
    <property type="evidence" value="ECO:0007669"/>
    <property type="project" value="TreeGrafter"/>
</dbReference>
<feature type="binding site" evidence="8">
    <location>
        <position position="415"/>
    </location>
    <ligand>
        <name>Na(+)</name>
        <dbReference type="ChEBI" id="CHEBI:29101"/>
        <label>1</label>
    </ligand>
</feature>
<dbReference type="PRINTS" id="PR00176">
    <property type="entry name" value="NANEUSMPORT"/>
</dbReference>
<evidence type="ECO:0000256" key="11">
    <source>
        <dbReference type="SAM" id="MobiDB-lite"/>
    </source>
</evidence>
<organism evidence="13">
    <name type="scientific">Scylla olivacea</name>
    <name type="common">Orange mud crab</name>
    <name type="synonym">Cancer olivacea</name>
    <dbReference type="NCBI Taxonomy" id="85551"/>
    <lineage>
        <taxon>Eukaryota</taxon>
        <taxon>Metazoa</taxon>
        <taxon>Ecdysozoa</taxon>
        <taxon>Arthropoda</taxon>
        <taxon>Crustacea</taxon>
        <taxon>Multicrustacea</taxon>
        <taxon>Malacostraca</taxon>
        <taxon>Eumalacostraca</taxon>
        <taxon>Eucarida</taxon>
        <taxon>Decapoda</taxon>
        <taxon>Pleocyemata</taxon>
        <taxon>Brachyura</taxon>
        <taxon>Eubrachyura</taxon>
        <taxon>Portunoidea</taxon>
        <taxon>Portunidae</taxon>
        <taxon>Portuninae</taxon>
        <taxon>Scylla</taxon>
    </lineage>
</organism>
<feature type="binding site" evidence="8">
    <location>
        <position position="80"/>
    </location>
    <ligand>
        <name>Na(+)</name>
        <dbReference type="ChEBI" id="CHEBI:29101"/>
        <label>1</label>
    </ligand>
</feature>
<feature type="transmembrane region" description="Helical" evidence="12">
    <location>
        <begin position="261"/>
        <end position="284"/>
    </location>
</feature>
<feature type="disulfide bond" evidence="9">
    <location>
        <begin position="183"/>
        <end position="191"/>
    </location>
</feature>
<keyword evidence="6 12" id="KW-1133">Transmembrane helix</keyword>
<accession>A0A0P4W1Q3</accession>
<feature type="transmembrane region" description="Helical" evidence="12">
    <location>
        <begin position="71"/>
        <end position="89"/>
    </location>
</feature>
<feature type="transmembrane region" description="Helical" evidence="12">
    <location>
        <begin position="143"/>
        <end position="171"/>
    </location>
</feature>